<dbReference type="Proteomes" id="UP000053647">
    <property type="component" value="Unassembled WGS sequence"/>
</dbReference>
<evidence type="ECO:0000256" key="2">
    <source>
        <dbReference type="ARBA" id="ARBA00007643"/>
    </source>
</evidence>
<proteinExistence type="inferred from homology"/>
<evidence type="ECO:0000256" key="3">
    <source>
        <dbReference type="ARBA" id="ARBA00023242"/>
    </source>
</evidence>
<comment type="similarity">
    <text evidence="2">Belongs to the TLS1 family.</text>
</comment>
<reference evidence="5 6" key="1">
    <citation type="submission" date="2014-06" db="EMBL/GenBank/DDBJ databases">
        <authorList>
            <consortium name="DOE Joint Genome Institute"/>
            <person name="Kuo A."/>
            <person name="Kohler A."/>
            <person name="Nagy L.G."/>
            <person name="Floudas D."/>
            <person name="Copeland A."/>
            <person name="Barry K.W."/>
            <person name="Cichocki N."/>
            <person name="Veneault-Fourrey C."/>
            <person name="LaButti K."/>
            <person name="Lindquist E.A."/>
            <person name="Lipzen A."/>
            <person name="Lundell T."/>
            <person name="Morin E."/>
            <person name="Murat C."/>
            <person name="Sun H."/>
            <person name="Tunlid A."/>
            <person name="Henrissat B."/>
            <person name="Grigoriev I.V."/>
            <person name="Hibbett D.S."/>
            <person name="Martin F."/>
            <person name="Nordberg H.P."/>
            <person name="Cantor M.N."/>
            <person name="Hua S.X."/>
        </authorList>
    </citation>
    <scope>NUCLEOTIDE SEQUENCE [LARGE SCALE GENOMIC DNA]</scope>
    <source>
        <strain evidence="5 6">ATCC 200175</strain>
    </source>
</reference>
<protein>
    <submittedName>
        <fullName evidence="5">Uncharacterized protein</fullName>
    </submittedName>
</protein>
<dbReference type="HOGENOM" id="CLU_053736_0_1_1"/>
<name>A0A0C9U1E5_PAXIN</name>
<dbReference type="GO" id="GO:0005681">
    <property type="term" value="C:spliceosomal complex"/>
    <property type="evidence" value="ECO:0007669"/>
    <property type="project" value="TreeGrafter"/>
</dbReference>
<reference evidence="6" key="2">
    <citation type="submission" date="2015-01" db="EMBL/GenBank/DDBJ databases">
        <title>Evolutionary Origins and Diversification of the Mycorrhizal Mutualists.</title>
        <authorList>
            <consortium name="DOE Joint Genome Institute"/>
            <consortium name="Mycorrhizal Genomics Consortium"/>
            <person name="Kohler A."/>
            <person name="Kuo A."/>
            <person name="Nagy L.G."/>
            <person name="Floudas D."/>
            <person name="Copeland A."/>
            <person name="Barry K.W."/>
            <person name="Cichocki N."/>
            <person name="Veneault-Fourrey C."/>
            <person name="LaButti K."/>
            <person name="Lindquist E.A."/>
            <person name="Lipzen A."/>
            <person name="Lundell T."/>
            <person name="Morin E."/>
            <person name="Murat C."/>
            <person name="Riley R."/>
            <person name="Ohm R."/>
            <person name="Sun H."/>
            <person name="Tunlid A."/>
            <person name="Henrissat B."/>
            <person name="Grigoriev I.V."/>
            <person name="Hibbett D.S."/>
            <person name="Martin F."/>
        </authorList>
    </citation>
    <scope>NUCLEOTIDE SEQUENCE [LARGE SCALE GENOMIC DNA]</scope>
    <source>
        <strain evidence="6">ATCC 200175</strain>
    </source>
</reference>
<evidence type="ECO:0000256" key="4">
    <source>
        <dbReference type="SAM" id="MobiDB-lite"/>
    </source>
</evidence>
<evidence type="ECO:0000256" key="1">
    <source>
        <dbReference type="ARBA" id="ARBA00004123"/>
    </source>
</evidence>
<dbReference type="PANTHER" id="PTHR13486">
    <property type="entry name" value="TELOMERE LENGTH AND SILENCING PROTEIN 1 TLS1 FAMILY MEMBER"/>
    <property type="match status" value="1"/>
</dbReference>
<dbReference type="GO" id="GO:0000398">
    <property type="term" value="P:mRNA splicing, via spliceosome"/>
    <property type="evidence" value="ECO:0007669"/>
    <property type="project" value="TreeGrafter"/>
</dbReference>
<dbReference type="OrthoDB" id="5627at2759"/>
<comment type="subcellular location">
    <subcellularLocation>
        <location evidence="1">Nucleus</location>
    </subcellularLocation>
</comment>
<dbReference type="InterPro" id="IPR010756">
    <property type="entry name" value="Tls1-like"/>
</dbReference>
<feature type="region of interest" description="Disordered" evidence="4">
    <location>
        <begin position="67"/>
        <end position="88"/>
    </location>
</feature>
<keyword evidence="3" id="KW-0539">Nucleus</keyword>
<evidence type="ECO:0000313" key="5">
    <source>
        <dbReference type="EMBL" id="KIJ13276.1"/>
    </source>
</evidence>
<dbReference type="Pfam" id="PF07052">
    <property type="entry name" value="Hep_59"/>
    <property type="match status" value="1"/>
</dbReference>
<evidence type="ECO:0000313" key="6">
    <source>
        <dbReference type="Proteomes" id="UP000053647"/>
    </source>
</evidence>
<dbReference type="EMBL" id="KN819353">
    <property type="protein sequence ID" value="KIJ13276.1"/>
    <property type="molecule type" value="Genomic_DNA"/>
</dbReference>
<dbReference type="AlphaFoldDB" id="A0A0C9U1E5"/>
<gene>
    <name evidence="5" type="ORF">PAXINDRAFT_81470</name>
</gene>
<keyword evidence="6" id="KW-1185">Reference proteome</keyword>
<organism evidence="5 6">
    <name type="scientific">Paxillus involutus ATCC 200175</name>
    <dbReference type="NCBI Taxonomy" id="664439"/>
    <lineage>
        <taxon>Eukaryota</taxon>
        <taxon>Fungi</taxon>
        <taxon>Dikarya</taxon>
        <taxon>Basidiomycota</taxon>
        <taxon>Agaricomycotina</taxon>
        <taxon>Agaricomycetes</taxon>
        <taxon>Agaricomycetidae</taxon>
        <taxon>Boletales</taxon>
        <taxon>Paxilineae</taxon>
        <taxon>Paxillaceae</taxon>
        <taxon>Paxillus</taxon>
    </lineage>
</organism>
<accession>A0A0C9U1E5</accession>
<sequence length="256" mass="29661">MFPTRTKTVKSLPCSLTNQVDNHSTCLLTEHAHAFRLSELLELRKVRKARQGIGVWKLSKDSEDVKKRRHQRTRAFKSNSDEEDVDAKPRRTVWTSKFTQQTNTLGVDKHMYIFHDGIYRGEQQQDTSESKPQGPNDEFELSEWWKIDKRTANEGSVTNSLSMLTTIAEVDLGMVTQLRNIAGTEKAKRWVVEERKEHKKANNDEEHLVATRCMPSCHINMASDCLRPVYRPHLKQKAYAEIMRDAKVETKGLRPR</sequence>
<dbReference type="PANTHER" id="PTHR13486:SF2">
    <property type="entry name" value="SPLICING FACTOR C9ORF78"/>
    <property type="match status" value="1"/>
</dbReference>